<evidence type="ECO:0000313" key="4">
    <source>
        <dbReference type="EMBL" id="AWU98104.1"/>
    </source>
</evidence>
<keyword evidence="5" id="KW-1185">Reference proteome</keyword>
<geneLocation type="plasmid" evidence="4 5">
    <name>unnamed6</name>
</geneLocation>
<dbReference type="InterPro" id="IPR050300">
    <property type="entry name" value="GDXG_lipolytic_enzyme"/>
</dbReference>
<dbReference type="InterPro" id="IPR029058">
    <property type="entry name" value="AB_hydrolase_fold"/>
</dbReference>
<reference evidence="4 5" key="1">
    <citation type="submission" date="2018-06" db="EMBL/GenBank/DDBJ databases">
        <title>Complete genome sequencing of Azospirillum sp. M2T2B2.</title>
        <authorList>
            <person name="Heo J."/>
            <person name="Kim S.-J."/>
            <person name="Kwon S.-W."/>
            <person name="Anandham R."/>
        </authorList>
    </citation>
    <scope>NUCLEOTIDE SEQUENCE [LARGE SCALE GENOMIC DNA]</scope>
    <source>
        <strain evidence="4 5">M2T2B2</strain>
        <plasmid evidence="4 5">unnamed6</plasmid>
    </source>
</reference>
<proteinExistence type="predicted"/>
<dbReference type="RefSeq" id="WP_111070899.1">
    <property type="nucleotide sequence ID" value="NZ_CP029836.1"/>
</dbReference>
<dbReference type="GO" id="GO:0016787">
    <property type="term" value="F:hydrolase activity"/>
    <property type="evidence" value="ECO:0007669"/>
    <property type="project" value="UniProtKB-KW"/>
</dbReference>
<dbReference type="PANTHER" id="PTHR48081:SF8">
    <property type="entry name" value="ALPHA_BETA HYDROLASE FOLD-3 DOMAIN-CONTAINING PROTEIN-RELATED"/>
    <property type="match status" value="1"/>
</dbReference>
<name>A0A2U9SFE3_9PROT</name>
<sequence>MNTIKTIAAAVLFATTSTAALAAGGPTVEPQTQQFLEALEKSGGKPINALSPTDARNLLSSVQSGKGIAKPAVDIADQTIPGGPTGEVRIRTLRPQGATGRLPVIVYFHGAGWVMGGPDTHDRLIRELAVGSNAAVVFVDYDRSPEVKYPVPLEQDYTVLKWVADNADQLNIDPQRIAIAGDSVGGNMVAVVSQLAKQRGGPKIAYQVLFYPVTDARFDTGSYKQFGKGGYFLTTDAMKYFWDAYLPDTAKRKDPTASPLNATVEQLQGLPPALVITAENDVLRDEGEAYGRKLAAAGVPVTQVRFNGTMHDFVMLDPLANTPAARGAIELANEKLRRAFAQ</sequence>
<feature type="signal peptide" evidence="2">
    <location>
        <begin position="1"/>
        <end position="22"/>
    </location>
</feature>
<feature type="domain" description="Alpha/beta hydrolase fold-3" evidence="3">
    <location>
        <begin position="105"/>
        <end position="314"/>
    </location>
</feature>
<dbReference type="AlphaFoldDB" id="A0A2U9SFE3"/>
<keyword evidence="4" id="KW-0614">Plasmid</keyword>
<evidence type="ECO:0000256" key="1">
    <source>
        <dbReference type="ARBA" id="ARBA00022801"/>
    </source>
</evidence>
<dbReference type="Proteomes" id="UP000249605">
    <property type="component" value="Plasmid unnamed6"/>
</dbReference>
<dbReference type="Pfam" id="PF07859">
    <property type="entry name" value="Abhydrolase_3"/>
    <property type="match status" value="1"/>
</dbReference>
<organism evidence="4 5">
    <name type="scientific">Azospirillum ramasamyi</name>
    <dbReference type="NCBI Taxonomy" id="682998"/>
    <lineage>
        <taxon>Bacteria</taxon>
        <taxon>Pseudomonadati</taxon>
        <taxon>Pseudomonadota</taxon>
        <taxon>Alphaproteobacteria</taxon>
        <taxon>Rhodospirillales</taxon>
        <taxon>Azospirillaceae</taxon>
        <taxon>Azospirillum</taxon>
    </lineage>
</organism>
<accession>A0A2U9SFE3</accession>
<keyword evidence="2" id="KW-0732">Signal</keyword>
<evidence type="ECO:0000259" key="3">
    <source>
        <dbReference type="Pfam" id="PF07859"/>
    </source>
</evidence>
<dbReference type="InterPro" id="IPR013094">
    <property type="entry name" value="AB_hydrolase_3"/>
</dbReference>
<dbReference type="EMBL" id="CP029836">
    <property type="protein sequence ID" value="AWU98104.1"/>
    <property type="molecule type" value="Genomic_DNA"/>
</dbReference>
<protein>
    <submittedName>
        <fullName evidence="4">Lipase</fullName>
    </submittedName>
</protein>
<dbReference type="SUPFAM" id="SSF53474">
    <property type="entry name" value="alpha/beta-Hydrolases"/>
    <property type="match status" value="1"/>
</dbReference>
<keyword evidence="1" id="KW-0378">Hydrolase</keyword>
<feature type="chain" id="PRO_5016179495" evidence="2">
    <location>
        <begin position="23"/>
        <end position="342"/>
    </location>
</feature>
<evidence type="ECO:0000256" key="2">
    <source>
        <dbReference type="SAM" id="SignalP"/>
    </source>
</evidence>
<dbReference type="KEGG" id="azm:DM194_27855"/>
<dbReference type="PANTHER" id="PTHR48081">
    <property type="entry name" value="AB HYDROLASE SUPERFAMILY PROTEIN C4A8.06C"/>
    <property type="match status" value="1"/>
</dbReference>
<dbReference type="OrthoDB" id="9806180at2"/>
<gene>
    <name evidence="4" type="ORF">DM194_27855</name>
</gene>
<dbReference type="Gene3D" id="3.40.50.1820">
    <property type="entry name" value="alpha/beta hydrolase"/>
    <property type="match status" value="1"/>
</dbReference>
<evidence type="ECO:0000313" key="5">
    <source>
        <dbReference type="Proteomes" id="UP000249605"/>
    </source>
</evidence>